<dbReference type="Gene3D" id="3.80.10.10">
    <property type="entry name" value="Ribonuclease Inhibitor"/>
    <property type="match status" value="1"/>
</dbReference>
<dbReference type="Proteomes" id="UP001213000">
    <property type="component" value="Unassembled WGS sequence"/>
</dbReference>
<dbReference type="EMBL" id="JANIEX010000176">
    <property type="protein sequence ID" value="KAJ3571642.1"/>
    <property type="molecule type" value="Genomic_DNA"/>
</dbReference>
<evidence type="ECO:0000313" key="2">
    <source>
        <dbReference type="Proteomes" id="UP001213000"/>
    </source>
</evidence>
<name>A0AAD5YSN1_9AGAR</name>
<sequence length="507" mass="56797">MPRRGFSTPSDTTLIDSSPASHMNNARFCILPIFQCLGNFKTKNHHHALIGKTVADDWKQFLSAANTITHLKINQSIVEEMNSIGRSTWFQIARQLGSLPVFPSLRELEVENLDDSIQYLSLLVSPSLEAVHIHPPSPDSGRSSPKKSTHLVPPIKPDDWEQAFEALVFQISESVPKLKTLTIVNTPHTSASLLKPLARLSKLHCLELRHMIDVKDFNDIRPILGSLSNLGSLSIDFQTPGLHPTALRPLAMDNFLPSLTGLELIGATEVVFDFVRALGTKVLERLVLKCKSSSFISGHERSEKTDIFTLVGSRWLKTLREVRITAGSSELCDIELISNFGALRQLCLEGCIVESLERSMVSPVTKSSCWRALEVLKLPINYPISLQNLRSIAEATPSLSTASLNIDLSIIPSFYATGPINHRLQTLTTTGNSEDVHRSQRKKDRDKMEFMLDVVHHLDLLFPELKLLSSSPIDNFWNEAWKVLRLCHKIREDEEGRKKLKSQLLDS</sequence>
<evidence type="ECO:0000313" key="1">
    <source>
        <dbReference type="EMBL" id="KAJ3571642.1"/>
    </source>
</evidence>
<keyword evidence="2" id="KW-1185">Reference proteome</keyword>
<dbReference type="SUPFAM" id="SSF52047">
    <property type="entry name" value="RNI-like"/>
    <property type="match status" value="1"/>
</dbReference>
<accession>A0AAD5YSN1</accession>
<dbReference type="InterPro" id="IPR032675">
    <property type="entry name" value="LRR_dom_sf"/>
</dbReference>
<protein>
    <submittedName>
        <fullName evidence="1">Uncharacterized protein</fullName>
    </submittedName>
</protein>
<comment type="caution">
    <text evidence="1">The sequence shown here is derived from an EMBL/GenBank/DDBJ whole genome shotgun (WGS) entry which is preliminary data.</text>
</comment>
<organism evidence="1 2">
    <name type="scientific">Leucocoprinus birnbaumii</name>
    <dbReference type="NCBI Taxonomy" id="56174"/>
    <lineage>
        <taxon>Eukaryota</taxon>
        <taxon>Fungi</taxon>
        <taxon>Dikarya</taxon>
        <taxon>Basidiomycota</taxon>
        <taxon>Agaricomycotina</taxon>
        <taxon>Agaricomycetes</taxon>
        <taxon>Agaricomycetidae</taxon>
        <taxon>Agaricales</taxon>
        <taxon>Agaricineae</taxon>
        <taxon>Agaricaceae</taxon>
        <taxon>Leucocoprinus</taxon>
    </lineage>
</organism>
<dbReference type="AlphaFoldDB" id="A0AAD5YSN1"/>
<gene>
    <name evidence="1" type="ORF">NP233_g3616</name>
</gene>
<reference evidence="1" key="1">
    <citation type="submission" date="2022-07" db="EMBL/GenBank/DDBJ databases">
        <title>Genome Sequence of Leucocoprinus birnbaumii.</title>
        <authorList>
            <person name="Buettner E."/>
        </authorList>
    </citation>
    <scope>NUCLEOTIDE SEQUENCE</scope>
    <source>
        <strain evidence="1">VT141</strain>
    </source>
</reference>
<proteinExistence type="predicted"/>